<reference evidence="1" key="1">
    <citation type="submission" date="2021-06" db="EMBL/GenBank/DDBJ databases">
        <title>Parelaphostrongylus tenuis whole genome reference sequence.</title>
        <authorList>
            <person name="Garwood T.J."/>
            <person name="Larsen P.A."/>
            <person name="Fountain-Jones N.M."/>
            <person name="Garbe J.R."/>
            <person name="Macchietto M.G."/>
            <person name="Kania S.A."/>
            <person name="Gerhold R.W."/>
            <person name="Richards J.E."/>
            <person name="Wolf T.M."/>
        </authorList>
    </citation>
    <scope>NUCLEOTIDE SEQUENCE</scope>
    <source>
        <strain evidence="1">MNPRO001-30</strain>
        <tissue evidence="1">Meninges</tissue>
    </source>
</reference>
<dbReference type="EMBL" id="JAHQIW010004956">
    <property type="protein sequence ID" value="KAJ1364378.1"/>
    <property type="molecule type" value="Genomic_DNA"/>
</dbReference>
<comment type="caution">
    <text evidence="1">The sequence shown here is derived from an EMBL/GenBank/DDBJ whole genome shotgun (WGS) entry which is preliminary data.</text>
</comment>
<evidence type="ECO:0000313" key="1">
    <source>
        <dbReference type="EMBL" id="KAJ1364378.1"/>
    </source>
</evidence>
<accession>A0AAD5QTN6</accession>
<name>A0AAD5QTN6_PARTN</name>
<organism evidence="1 2">
    <name type="scientific">Parelaphostrongylus tenuis</name>
    <name type="common">Meningeal worm</name>
    <dbReference type="NCBI Taxonomy" id="148309"/>
    <lineage>
        <taxon>Eukaryota</taxon>
        <taxon>Metazoa</taxon>
        <taxon>Ecdysozoa</taxon>
        <taxon>Nematoda</taxon>
        <taxon>Chromadorea</taxon>
        <taxon>Rhabditida</taxon>
        <taxon>Rhabditina</taxon>
        <taxon>Rhabditomorpha</taxon>
        <taxon>Strongyloidea</taxon>
        <taxon>Metastrongylidae</taxon>
        <taxon>Parelaphostrongylus</taxon>
    </lineage>
</organism>
<keyword evidence="2" id="KW-1185">Reference proteome</keyword>
<protein>
    <submittedName>
        <fullName evidence="1">Uncharacterized protein</fullName>
    </submittedName>
</protein>
<dbReference type="Proteomes" id="UP001196413">
    <property type="component" value="Unassembled WGS sequence"/>
</dbReference>
<dbReference type="AlphaFoldDB" id="A0AAD5QTN6"/>
<sequence>MRDISGIWLMTGVASKHTIELEEYPKCEVATVKQQLKLEEKEQLAADKVEDGCDVVVLDDVSSKLLALGHKVICAGRETEE</sequence>
<proteinExistence type="predicted"/>
<evidence type="ECO:0000313" key="2">
    <source>
        <dbReference type="Proteomes" id="UP001196413"/>
    </source>
</evidence>
<gene>
    <name evidence="1" type="ORF">KIN20_024467</name>
</gene>